<organism evidence="6 7">
    <name type="scientific">Caenorhabditis angaria</name>
    <dbReference type="NCBI Taxonomy" id="860376"/>
    <lineage>
        <taxon>Eukaryota</taxon>
        <taxon>Metazoa</taxon>
        <taxon>Ecdysozoa</taxon>
        <taxon>Nematoda</taxon>
        <taxon>Chromadorea</taxon>
        <taxon>Rhabditida</taxon>
        <taxon>Rhabditina</taxon>
        <taxon>Rhabditomorpha</taxon>
        <taxon>Rhabditoidea</taxon>
        <taxon>Rhabditidae</taxon>
        <taxon>Peloderinae</taxon>
        <taxon>Caenorhabditis</taxon>
    </lineage>
</organism>
<dbReference type="Pfam" id="PF13445">
    <property type="entry name" value="zf-RING_UBOX"/>
    <property type="match status" value="1"/>
</dbReference>
<keyword evidence="1" id="KW-0479">Metal-binding</keyword>
<evidence type="ECO:0000313" key="7">
    <source>
        <dbReference type="Proteomes" id="UP001152747"/>
    </source>
</evidence>
<reference evidence="6" key="1">
    <citation type="submission" date="2022-11" db="EMBL/GenBank/DDBJ databases">
        <authorList>
            <person name="Kikuchi T."/>
        </authorList>
    </citation>
    <scope>NUCLEOTIDE SEQUENCE</scope>
    <source>
        <strain evidence="6">PS1010</strain>
    </source>
</reference>
<dbReference type="InterPro" id="IPR027370">
    <property type="entry name" value="Znf-RING_euk"/>
</dbReference>
<dbReference type="AlphaFoldDB" id="A0A9P1IYE6"/>
<dbReference type="Proteomes" id="UP001152747">
    <property type="component" value="Unassembled WGS sequence"/>
</dbReference>
<dbReference type="PROSITE" id="PS50089">
    <property type="entry name" value="ZF_RING_2"/>
    <property type="match status" value="1"/>
</dbReference>
<sequence>MSESILDCSICCEKFDETIHCPKVLQCGHTFCNGCLLKLWENENKNANIVCFQCREKSEFAKIVTNFVVLANATPSTDTNTYCQESNLLPLCSFCTTNTDTVFFCGTMGAQMSSKCCAKHVSE</sequence>
<dbReference type="SMART" id="SM00184">
    <property type="entry name" value="RING"/>
    <property type="match status" value="1"/>
</dbReference>
<dbReference type="GO" id="GO:0061630">
    <property type="term" value="F:ubiquitin protein ligase activity"/>
    <property type="evidence" value="ECO:0007669"/>
    <property type="project" value="TreeGrafter"/>
</dbReference>
<dbReference type="GO" id="GO:0016567">
    <property type="term" value="P:protein ubiquitination"/>
    <property type="evidence" value="ECO:0007669"/>
    <property type="project" value="TreeGrafter"/>
</dbReference>
<dbReference type="Gene3D" id="3.30.40.10">
    <property type="entry name" value="Zinc/RING finger domain, C3HC4 (zinc finger)"/>
    <property type="match status" value="1"/>
</dbReference>
<dbReference type="GO" id="GO:0008270">
    <property type="term" value="F:zinc ion binding"/>
    <property type="evidence" value="ECO:0007669"/>
    <property type="project" value="UniProtKB-KW"/>
</dbReference>
<dbReference type="InterPro" id="IPR013083">
    <property type="entry name" value="Znf_RING/FYVE/PHD"/>
</dbReference>
<evidence type="ECO:0000256" key="1">
    <source>
        <dbReference type="ARBA" id="ARBA00022723"/>
    </source>
</evidence>
<protein>
    <recommendedName>
        <fullName evidence="5">RING-type domain-containing protein</fullName>
    </recommendedName>
</protein>
<keyword evidence="3" id="KW-0862">Zinc</keyword>
<dbReference type="PROSITE" id="PS00518">
    <property type="entry name" value="ZF_RING_1"/>
    <property type="match status" value="1"/>
</dbReference>
<dbReference type="PANTHER" id="PTHR22791">
    <property type="entry name" value="RING-TYPE DOMAIN-CONTAINING PROTEIN"/>
    <property type="match status" value="1"/>
</dbReference>
<evidence type="ECO:0000256" key="2">
    <source>
        <dbReference type="ARBA" id="ARBA00022771"/>
    </source>
</evidence>
<dbReference type="InterPro" id="IPR017907">
    <property type="entry name" value="Znf_RING_CS"/>
</dbReference>
<keyword evidence="2 4" id="KW-0863">Zinc-finger</keyword>
<feature type="domain" description="RING-type" evidence="5">
    <location>
        <begin position="8"/>
        <end position="55"/>
    </location>
</feature>
<gene>
    <name evidence="6" type="ORF">CAMP_LOCUS16164</name>
</gene>
<accession>A0A9P1IYE6</accession>
<comment type="caution">
    <text evidence="6">The sequence shown here is derived from an EMBL/GenBank/DDBJ whole genome shotgun (WGS) entry which is preliminary data.</text>
</comment>
<proteinExistence type="predicted"/>
<dbReference type="InterPro" id="IPR051435">
    <property type="entry name" value="RING_finger_E3_ubiq-ligases"/>
</dbReference>
<dbReference type="EMBL" id="CANHGI010000005">
    <property type="protein sequence ID" value="CAI5453527.1"/>
    <property type="molecule type" value="Genomic_DNA"/>
</dbReference>
<evidence type="ECO:0000313" key="6">
    <source>
        <dbReference type="EMBL" id="CAI5453527.1"/>
    </source>
</evidence>
<dbReference type="SUPFAM" id="SSF57850">
    <property type="entry name" value="RING/U-box"/>
    <property type="match status" value="1"/>
</dbReference>
<name>A0A9P1IYE6_9PELO</name>
<dbReference type="InterPro" id="IPR001841">
    <property type="entry name" value="Znf_RING"/>
</dbReference>
<dbReference type="PANTHER" id="PTHR22791:SF6">
    <property type="entry name" value="RING-TYPE DOMAIN-CONTAINING PROTEIN"/>
    <property type="match status" value="1"/>
</dbReference>
<keyword evidence="7" id="KW-1185">Reference proteome</keyword>
<evidence type="ECO:0000259" key="5">
    <source>
        <dbReference type="PROSITE" id="PS50089"/>
    </source>
</evidence>
<evidence type="ECO:0000256" key="3">
    <source>
        <dbReference type="ARBA" id="ARBA00022833"/>
    </source>
</evidence>
<evidence type="ECO:0000256" key="4">
    <source>
        <dbReference type="PROSITE-ProRule" id="PRU00175"/>
    </source>
</evidence>
<dbReference type="OrthoDB" id="5876854at2759"/>